<feature type="domain" description="HAMP" evidence="12">
    <location>
        <begin position="171"/>
        <end position="227"/>
    </location>
</feature>
<dbReference type="GO" id="GO:0005886">
    <property type="term" value="C:plasma membrane"/>
    <property type="evidence" value="ECO:0007669"/>
    <property type="project" value="TreeGrafter"/>
</dbReference>
<dbReference type="InterPro" id="IPR036890">
    <property type="entry name" value="HATPase_C_sf"/>
</dbReference>
<dbReference type="InterPro" id="IPR003661">
    <property type="entry name" value="HisK_dim/P_dom"/>
</dbReference>
<dbReference type="SUPFAM" id="SSF158472">
    <property type="entry name" value="HAMP domain-like"/>
    <property type="match status" value="1"/>
</dbReference>
<evidence type="ECO:0000256" key="2">
    <source>
        <dbReference type="ARBA" id="ARBA00004141"/>
    </source>
</evidence>
<dbReference type="SUPFAM" id="SSF47384">
    <property type="entry name" value="Homodimeric domain of signal transducing histidine kinase"/>
    <property type="match status" value="1"/>
</dbReference>
<dbReference type="Pfam" id="PF02518">
    <property type="entry name" value="HATPase_c"/>
    <property type="match status" value="1"/>
</dbReference>
<gene>
    <name evidence="13" type="ORF">IRI77_00490</name>
</gene>
<evidence type="ECO:0000313" key="14">
    <source>
        <dbReference type="Proteomes" id="UP000593892"/>
    </source>
</evidence>
<dbReference type="Pfam" id="PF00512">
    <property type="entry name" value="HisKA"/>
    <property type="match status" value="1"/>
</dbReference>
<evidence type="ECO:0000256" key="6">
    <source>
        <dbReference type="ARBA" id="ARBA00022692"/>
    </source>
</evidence>
<keyword evidence="8" id="KW-1133">Transmembrane helix</keyword>
<evidence type="ECO:0000256" key="9">
    <source>
        <dbReference type="ARBA" id="ARBA00023012"/>
    </source>
</evidence>
<evidence type="ECO:0000256" key="7">
    <source>
        <dbReference type="ARBA" id="ARBA00022777"/>
    </source>
</evidence>
<dbReference type="PRINTS" id="PR00344">
    <property type="entry name" value="BCTRLSENSOR"/>
</dbReference>
<dbReference type="InterPro" id="IPR050428">
    <property type="entry name" value="TCS_sensor_his_kinase"/>
</dbReference>
<dbReference type="SMART" id="SM00304">
    <property type="entry name" value="HAMP"/>
    <property type="match status" value="1"/>
</dbReference>
<dbReference type="EMBL" id="CP063849">
    <property type="protein sequence ID" value="QOY88476.1"/>
    <property type="molecule type" value="Genomic_DNA"/>
</dbReference>
<comment type="subcellular location">
    <subcellularLocation>
        <location evidence="2">Membrane</location>
        <topology evidence="2">Multi-pass membrane protein</topology>
    </subcellularLocation>
</comment>
<dbReference type="PROSITE" id="PS50885">
    <property type="entry name" value="HAMP"/>
    <property type="match status" value="1"/>
</dbReference>
<dbReference type="PROSITE" id="PS50109">
    <property type="entry name" value="HIS_KIN"/>
    <property type="match status" value="1"/>
</dbReference>
<reference evidence="13 14" key="1">
    <citation type="submission" date="2020-10" db="EMBL/GenBank/DDBJ databases">
        <title>Complete genome sequence of Paludibaculum fermentans P105T, a facultatively anaerobic acidobacterium capable of dissimilatory Fe(III) reduction.</title>
        <authorList>
            <person name="Dedysh S.N."/>
            <person name="Beletsky A.V."/>
            <person name="Kulichevskaya I.S."/>
            <person name="Mardanov A.V."/>
            <person name="Ravin N.V."/>
        </authorList>
    </citation>
    <scope>NUCLEOTIDE SEQUENCE [LARGE SCALE GENOMIC DNA]</scope>
    <source>
        <strain evidence="13 14">P105</strain>
    </source>
</reference>
<dbReference type="KEGG" id="pfer:IRI77_00490"/>
<dbReference type="Gene3D" id="1.10.287.130">
    <property type="match status" value="1"/>
</dbReference>
<evidence type="ECO:0000256" key="8">
    <source>
        <dbReference type="ARBA" id="ARBA00022989"/>
    </source>
</evidence>
<name>A0A7S7SLI4_PALFE</name>
<sequence>MKSLFLRIFLWFCGGTLMLLLVVGAGFLMDAPGAAAAPWWRLGQGAIVSAGRVGVEAYERGGRQELDRFLESLARDTGMRGTLYDDSGQGLSGGVIAPAGKQLSDALSGPEEQLTVLPVRGVAGVRLRGAKGRSYGFAVIMPRRERAGGWSRTFLFTFLLTSGLLCFLLARHLTAPVAHLRAVTSRFSNGDLGARVTQPELLGRKDEVGGLARDFNEMAARIETLLNAQKRLIADVSHELRSPLTRLSLALGLIRRRGDTVSPTSMARMEREVHRLNHLIGQLLTLSRLEALDQPPPKESIDLAALVQEIAIDAGFETTSSDRGVRLVECAACTLTGARDLLRSAIENVVRNALKYTSPGTVVQIRLARPSGANLATILVEDEGPGVPPNELARIFEPFYRVEQARERQTGGAGLGLAIARHVVGMHGGSVTAKNRESGGLALVIALPVQPLF</sequence>
<dbReference type="Gene3D" id="3.30.565.10">
    <property type="entry name" value="Histidine kinase-like ATPase, C-terminal domain"/>
    <property type="match status" value="1"/>
</dbReference>
<dbReference type="InterPro" id="IPR004358">
    <property type="entry name" value="Sig_transdc_His_kin-like_C"/>
</dbReference>
<keyword evidence="7" id="KW-0418">Kinase</keyword>
<accession>A0A7S7SLI4</accession>
<evidence type="ECO:0000256" key="5">
    <source>
        <dbReference type="ARBA" id="ARBA00022679"/>
    </source>
</evidence>
<dbReference type="Gene3D" id="1.10.8.500">
    <property type="entry name" value="HAMP domain in histidine kinase"/>
    <property type="match status" value="1"/>
</dbReference>
<dbReference type="AlphaFoldDB" id="A0A7S7SLI4"/>
<dbReference type="RefSeq" id="WP_194450138.1">
    <property type="nucleotide sequence ID" value="NZ_CP063849.1"/>
</dbReference>
<dbReference type="PANTHER" id="PTHR45436">
    <property type="entry name" value="SENSOR HISTIDINE KINASE YKOH"/>
    <property type="match status" value="1"/>
</dbReference>
<dbReference type="FunFam" id="3.30.565.10:FF:000006">
    <property type="entry name" value="Sensor histidine kinase WalK"/>
    <property type="match status" value="1"/>
</dbReference>
<dbReference type="Pfam" id="PF00672">
    <property type="entry name" value="HAMP"/>
    <property type="match status" value="1"/>
</dbReference>
<dbReference type="EC" id="2.7.13.3" evidence="3"/>
<proteinExistence type="predicted"/>
<dbReference type="InterPro" id="IPR036097">
    <property type="entry name" value="HisK_dim/P_sf"/>
</dbReference>
<keyword evidence="6" id="KW-0812">Transmembrane</keyword>
<evidence type="ECO:0000259" key="11">
    <source>
        <dbReference type="PROSITE" id="PS50109"/>
    </source>
</evidence>
<dbReference type="InterPro" id="IPR005467">
    <property type="entry name" value="His_kinase_dom"/>
</dbReference>
<keyword evidence="4" id="KW-0597">Phosphoprotein</keyword>
<dbReference type="PANTHER" id="PTHR45436:SF15">
    <property type="entry name" value="SENSOR HISTIDINE KINASE CUSS"/>
    <property type="match status" value="1"/>
</dbReference>
<keyword evidence="5" id="KW-0808">Transferase</keyword>
<organism evidence="13 14">
    <name type="scientific">Paludibaculum fermentans</name>
    <dbReference type="NCBI Taxonomy" id="1473598"/>
    <lineage>
        <taxon>Bacteria</taxon>
        <taxon>Pseudomonadati</taxon>
        <taxon>Acidobacteriota</taxon>
        <taxon>Terriglobia</taxon>
        <taxon>Bryobacterales</taxon>
        <taxon>Bryobacteraceae</taxon>
        <taxon>Paludibaculum</taxon>
    </lineage>
</organism>
<evidence type="ECO:0000256" key="1">
    <source>
        <dbReference type="ARBA" id="ARBA00000085"/>
    </source>
</evidence>
<dbReference type="SUPFAM" id="SSF55874">
    <property type="entry name" value="ATPase domain of HSP90 chaperone/DNA topoisomerase II/histidine kinase"/>
    <property type="match status" value="1"/>
</dbReference>
<keyword evidence="10" id="KW-0472">Membrane</keyword>
<feature type="domain" description="Histidine kinase" evidence="11">
    <location>
        <begin position="235"/>
        <end position="451"/>
    </location>
</feature>
<dbReference type="InterPro" id="IPR003660">
    <property type="entry name" value="HAMP_dom"/>
</dbReference>
<protein>
    <recommendedName>
        <fullName evidence="3">histidine kinase</fullName>
        <ecNumber evidence="3">2.7.13.3</ecNumber>
    </recommendedName>
</protein>
<keyword evidence="9" id="KW-0902">Two-component regulatory system</keyword>
<comment type="catalytic activity">
    <reaction evidence="1">
        <text>ATP + protein L-histidine = ADP + protein N-phospho-L-histidine.</text>
        <dbReference type="EC" id="2.7.13.3"/>
    </reaction>
</comment>
<evidence type="ECO:0000256" key="4">
    <source>
        <dbReference type="ARBA" id="ARBA00022553"/>
    </source>
</evidence>
<keyword evidence="14" id="KW-1185">Reference proteome</keyword>
<evidence type="ECO:0000259" key="12">
    <source>
        <dbReference type="PROSITE" id="PS50885"/>
    </source>
</evidence>
<dbReference type="SMART" id="SM00387">
    <property type="entry name" value="HATPase_c"/>
    <property type="match status" value="1"/>
</dbReference>
<dbReference type="CDD" id="cd00082">
    <property type="entry name" value="HisKA"/>
    <property type="match status" value="1"/>
</dbReference>
<dbReference type="Proteomes" id="UP000593892">
    <property type="component" value="Chromosome"/>
</dbReference>
<dbReference type="SMART" id="SM00388">
    <property type="entry name" value="HisKA"/>
    <property type="match status" value="1"/>
</dbReference>
<evidence type="ECO:0000256" key="3">
    <source>
        <dbReference type="ARBA" id="ARBA00012438"/>
    </source>
</evidence>
<evidence type="ECO:0000313" key="13">
    <source>
        <dbReference type="EMBL" id="QOY88476.1"/>
    </source>
</evidence>
<dbReference type="GO" id="GO:0000155">
    <property type="term" value="F:phosphorelay sensor kinase activity"/>
    <property type="evidence" value="ECO:0007669"/>
    <property type="project" value="InterPro"/>
</dbReference>
<dbReference type="InterPro" id="IPR003594">
    <property type="entry name" value="HATPase_dom"/>
</dbReference>
<dbReference type="CDD" id="cd06225">
    <property type="entry name" value="HAMP"/>
    <property type="match status" value="1"/>
</dbReference>
<evidence type="ECO:0000256" key="10">
    <source>
        <dbReference type="ARBA" id="ARBA00023136"/>
    </source>
</evidence>